<protein>
    <submittedName>
        <fullName evidence="1">Uncharacterized protein</fullName>
    </submittedName>
</protein>
<gene>
    <name evidence="1" type="ORF">IM811_009630</name>
</gene>
<name>A0A8H7N094_BIOOC</name>
<organism evidence="1 2">
    <name type="scientific">Bionectria ochroleuca</name>
    <name type="common">Gliocladium roseum</name>
    <dbReference type="NCBI Taxonomy" id="29856"/>
    <lineage>
        <taxon>Eukaryota</taxon>
        <taxon>Fungi</taxon>
        <taxon>Dikarya</taxon>
        <taxon>Ascomycota</taxon>
        <taxon>Pezizomycotina</taxon>
        <taxon>Sordariomycetes</taxon>
        <taxon>Hypocreomycetidae</taxon>
        <taxon>Hypocreales</taxon>
        <taxon>Bionectriaceae</taxon>
        <taxon>Clonostachys</taxon>
    </lineage>
</organism>
<comment type="caution">
    <text evidence="1">The sequence shown here is derived from an EMBL/GenBank/DDBJ whole genome shotgun (WGS) entry which is preliminary data.</text>
</comment>
<reference evidence="1" key="1">
    <citation type="submission" date="2020-10" db="EMBL/GenBank/DDBJ databases">
        <title>High-Quality Genome Resource of Clonostachys rosea strain S41 by Oxford Nanopore Long-Read Sequencing.</title>
        <authorList>
            <person name="Wang H."/>
        </authorList>
    </citation>
    <scope>NUCLEOTIDE SEQUENCE</scope>
    <source>
        <strain evidence="1">S41</strain>
    </source>
</reference>
<accession>A0A8H7N094</accession>
<dbReference type="AlphaFoldDB" id="A0A8H7N094"/>
<sequence length="374" mass="42863">MDKRWSKVHTADEFLSFLKIMQRKKVPQYCPGDAFPTSGVSWFSTQSIPGMRICQECRQKHFGGTRFSKYWSHDDTPGPSICHGAFHYTQRMVDALFENDDWDHFAELMQIRIRFAGCSQQRKNANGDDADGGWWYKYTKSLTRDLYICEACYFDHVYKTDREGSFTLGDRLPVKPQCMASLKGNQTSETADIEYNRAEIMRLVHGTDRRCYAQGTVGLKWYTTPNNPRGYGVCEGCFIGKIKPLGGEKYYKVKTDVGKKSSFACWMNAYHPFFRRHEKLLTEGLILGDLSRLESTIMRFSRLPGCQQGGMGQGKSKRWWGWRSLRICAACVKGGFWQKRRPGRNLNCTERRTLTIVSVICIPCSSGTGSITTM</sequence>
<proteinExistence type="predicted"/>
<evidence type="ECO:0000313" key="1">
    <source>
        <dbReference type="EMBL" id="KAF9742330.1"/>
    </source>
</evidence>
<dbReference type="EMBL" id="JADCTT010000022">
    <property type="protein sequence ID" value="KAF9742330.1"/>
    <property type="molecule type" value="Genomic_DNA"/>
</dbReference>
<dbReference type="Proteomes" id="UP000616885">
    <property type="component" value="Unassembled WGS sequence"/>
</dbReference>
<evidence type="ECO:0000313" key="2">
    <source>
        <dbReference type="Proteomes" id="UP000616885"/>
    </source>
</evidence>